<dbReference type="EMBL" id="SNSC02000013">
    <property type="protein sequence ID" value="TID18886.1"/>
    <property type="molecule type" value="Genomic_DNA"/>
</dbReference>
<name>A0A4Z1NSZ2_9PEZI</name>
<sequence>MFYVWRCNFPQDVMPRTASPCFKLVGLEMDRKEKNQGIMGIAKPTKGSIASSVPLFSATNHPSHPNHHS</sequence>
<organism evidence="1 2">
    <name type="scientific">Venturia nashicola</name>
    <dbReference type="NCBI Taxonomy" id="86259"/>
    <lineage>
        <taxon>Eukaryota</taxon>
        <taxon>Fungi</taxon>
        <taxon>Dikarya</taxon>
        <taxon>Ascomycota</taxon>
        <taxon>Pezizomycotina</taxon>
        <taxon>Dothideomycetes</taxon>
        <taxon>Pleosporomycetidae</taxon>
        <taxon>Venturiales</taxon>
        <taxon>Venturiaceae</taxon>
        <taxon>Venturia</taxon>
    </lineage>
</organism>
<reference evidence="1 2" key="1">
    <citation type="submission" date="2019-04" db="EMBL/GenBank/DDBJ databases">
        <title>High contiguity whole genome sequence and gene annotation resource for two Venturia nashicola isolates.</title>
        <authorList>
            <person name="Prokchorchik M."/>
            <person name="Won K."/>
            <person name="Lee Y."/>
            <person name="Choi E.D."/>
            <person name="Segonzac C."/>
            <person name="Sohn K.H."/>
        </authorList>
    </citation>
    <scope>NUCLEOTIDE SEQUENCE [LARGE SCALE GENOMIC DNA]</scope>
    <source>
        <strain evidence="1 2">PRI2</strain>
    </source>
</reference>
<accession>A0A4Z1NSZ2</accession>
<dbReference type="AlphaFoldDB" id="A0A4Z1NSZ2"/>
<gene>
    <name evidence="1" type="ORF">E6O75_ATG06007</name>
</gene>
<proteinExistence type="predicted"/>
<comment type="caution">
    <text evidence="1">The sequence shown here is derived from an EMBL/GenBank/DDBJ whole genome shotgun (WGS) entry which is preliminary data.</text>
</comment>
<evidence type="ECO:0000313" key="2">
    <source>
        <dbReference type="Proteomes" id="UP000298493"/>
    </source>
</evidence>
<dbReference type="Proteomes" id="UP000298493">
    <property type="component" value="Unassembled WGS sequence"/>
</dbReference>
<protein>
    <submittedName>
        <fullName evidence="1">Uncharacterized protein</fullName>
    </submittedName>
</protein>
<evidence type="ECO:0000313" key="1">
    <source>
        <dbReference type="EMBL" id="TID18886.1"/>
    </source>
</evidence>
<keyword evidence="2" id="KW-1185">Reference proteome</keyword>